<evidence type="ECO:0000256" key="1">
    <source>
        <dbReference type="SAM" id="SignalP"/>
    </source>
</evidence>
<proteinExistence type="predicted"/>
<accession>A0A2P2N7H5</accession>
<feature type="chain" id="PRO_5015139624" evidence="1">
    <location>
        <begin position="24"/>
        <end position="43"/>
    </location>
</feature>
<evidence type="ECO:0000313" key="2">
    <source>
        <dbReference type="EMBL" id="MBX38380.1"/>
    </source>
</evidence>
<feature type="signal peptide" evidence="1">
    <location>
        <begin position="1"/>
        <end position="23"/>
    </location>
</feature>
<name>A0A2P2N7H5_RHIMU</name>
<dbReference type="AlphaFoldDB" id="A0A2P2N7H5"/>
<sequence length="43" mass="4932">MSTSLSLLHTLWFSFKSSWLVLVLDPCESCIADHFLSENGIFR</sequence>
<reference evidence="2" key="1">
    <citation type="submission" date="2018-02" db="EMBL/GenBank/DDBJ databases">
        <title>Rhizophora mucronata_Transcriptome.</title>
        <authorList>
            <person name="Meera S.P."/>
            <person name="Sreeshan A."/>
            <person name="Augustine A."/>
        </authorList>
    </citation>
    <scope>NUCLEOTIDE SEQUENCE</scope>
    <source>
        <tissue evidence="2">Leaf</tissue>
    </source>
</reference>
<dbReference type="EMBL" id="GGEC01057896">
    <property type="protein sequence ID" value="MBX38380.1"/>
    <property type="molecule type" value="Transcribed_RNA"/>
</dbReference>
<organism evidence="2">
    <name type="scientific">Rhizophora mucronata</name>
    <name type="common">Asiatic mangrove</name>
    <dbReference type="NCBI Taxonomy" id="61149"/>
    <lineage>
        <taxon>Eukaryota</taxon>
        <taxon>Viridiplantae</taxon>
        <taxon>Streptophyta</taxon>
        <taxon>Embryophyta</taxon>
        <taxon>Tracheophyta</taxon>
        <taxon>Spermatophyta</taxon>
        <taxon>Magnoliopsida</taxon>
        <taxon>eudicotyledons</taxon>
        <taxon>Gunneridae</taxon>
        <taxon>Pentapetalae</taxon>
        <taxon>rosids</taxon>
        <taxon>fabids</taxon>
        <taxon>Malpighiales</taxon>
        <taxon>Rhizophoraceae</taxon>
        <taxon>Rhizophora</taxon>
    </lineage>
</organism>
<keyword evidence="1" id="KW-0732">Signal</keyword>
<protein>
    <submittedName>
        <fullName evidence="2">Uncharacterized protein</fullName>
    </submittedName>
</protein>